<keyword evidence="4" id="KW-0808">Transferase</keyword>
<keyword evidence="6" id="KW-0418">Kinase</keyword>
<gene>
    <name evidence="12" type="ORF">A2Y62_10265</name>
</gene>
<organism evidence="12 13">
    <name type="scientific">Candidatus Fischerbacteria bacterium RBG_13_37_8</name>
    <dbReference type="NCBI Taxonomy" id="1817863"/>
    <lineage>
        <taxon>Bacteria</taxon>
        <taxon>Candidatus Fischeribacteriota</taxon>
    </lineage>
</organism>
<name>A0A1F5VYA8_9BACT</name>
<dbReference type="GO" id="GO:0047334">
    <property type="term" value="F:diphosphate-fructose-6-phosphate 1-phosphotransferase activity"/>
    <property type="evidence" value="ECO:0007669"/>
    <property type="project" value="UniProtKB-EC"/>
</dbReference>
<dbReference type="Proteomes" id="UP000178943">
    <property type="component" value="Unassembled WGS sequence"/>
</dbReference>
<accession>A0A1F5VYA8</accession>
<dbReference type="EMBL" id="MFGW01000001">
    <property type="protein sequence ID" value="OGF68323.1"/>
    <property type="molecule type" value="Genomic_DNA"/>
</dbReference>
<keyword evidence="7" id="KW-0460">Magnesium</keyword>
<dbReference type="PIRSF" id="PIRSF036482">
    <property type="entry name" value="PPi_PFK_TM0289"/>
    <property type="match status" value="1"/>
</dbReference>
<evidence type="ECO:0000256" key="5">
    <source>
        <dbReference type="ARBA" id="ARBA00022723"/>
    </source>
</evidence>
<dbReference type="UniPathway" id="UPA00109">
    <property type="reaction ID" value="UER00182"/>
</dbReference>
<dbReference type="InterPro" id="IPR035966">
    <property type="entry name" value="PKF_sf"/>
</dbReference>
<comment type="caution">
    <text evidence="12">The sequence shown here is derived from an EMBL/GenBank/DDBJ whole genome shotgun (WGS) entry which is preliminary data.</text>
</comment>
<evidence type="ECO:0000256" key="8">
    <source>
        <dbReference type="ARBA" id="ARBA00023152"/>
    </source>
</evidence>
<feature type="domain" description="Phosphofructokinase" evidence="11">
    <location>
        <begin position="9"/>
        <end position="340"/>
    </location>
</feature>
<evidence type="ECO:0000256" key="3">
    <source>
        <dbReference type="ARBA" id="ARBA00022490"/>
    </source>
</evidence>
<proteinExistence type="inferred from homology"/>
<dbReference type="PRINTS" id="PR00476">
    <property type="entry name" value="PHFRCTKINASE"/>
</dbReference>
<dbReference type="GO" id="GO:0005829">
    <property type="term" value="C:cytosol"/>
    <property type="evidence" value="ECO:0007669"/>
    <property type="project" value="TreeGrafter"/>
</dbReference>
<dbReference type="AlphaFoldDB" id="A0A1F5VYA8"/>
<evidence type="ECO:0000313" key="12">
    <source>
        <dbReference type="EMBL" id="OGF68323.1"/>
    </source>
</evidence>
<dbReference type="GO" id="GO:0006002">
    <property type="term" value="P:fructose 6-phosphate metabolic process"/>
    <property type="evidence" value="ECO:0007669"/>
    <property type="project" value="InterPro"/>
</dbReference>
<dbReference type="InterPro" id="IPR000023">
    <property type="entry name" value="Phosphofructokinase_dom"/>
</dbReference>
<dbReference type="GO" id="GO:0009749">
    <property type="term" value="P:response to glucose"/>
    <property type="evidence" value="ECO:0007669"/>
    <property type="project" value="TreeGrafter"/>
</dbReference>
<dbReference type="InterPro" id="IPR022953">
    <property type="entry name" value="ATP_PFK"/>
</dbReference>
<evidence type="ECO:0000256" key="10">
    <source>
        <dbReference type="ARBA" id="ARBA00048072"/>
    </source>
</evidence>
<comment type="catalytic activity">
    <reaction evidence="10">
        <text>beta-D-fructose 6-phosphate + diphosphate = beta-D-fructose 1,6-bisphosphate + phosphate + H(+)</text>
        <dbReference type="Rhea" id="RHEA:13613"/>
        <dbReference type="ChEBI" id="CHEBI:15378"/>
        <dbReference type="ChEBI" id="CHEBI:32966"/>
        <dbReference type="ChEBI" id="CHEBI:33019"/>
        <dbReference type="ChEBI" id="CHEBI:43474"/>
        <dbReference type="ChEBI" id="CHEBI:57634"/>
        <dbReference type="EC" id="2.7.1.90"/>
    </reaction>
</comment>
<dbReference type="InterPro" id="IPR011403">
    <property type="entry name" value="PPi-PFK_TM0289"/>
</dbReference>
<comment type="similarity">
    <text evidence="9">Belongs to the phosphofructokinase type A (PFKA) family.</text>
</comment>
<dbReference type="Pfam" id="PF00365">
    <property type="entry name" value="PFK"/>
    <property type="match status" value="1"/>
</dbReference>
<dbReference type="Gene3D" id="3.40.50.450">
    <property type="match status" value="1"/>
</dbReference>
<protein>
    <recommendedName>
        <fullName evidence="11">Phosphofructokinase domain-containing protein</fullName>
    </recommendedName>
</protein>
<keyword evidence="3" id="KW-0963">Cytoplasm</keyword>
<evidence type="ECO:0000256" key="1">
    <source>
        <dbReference type="ARBA" id="ARBA00001946"/>
    </source>
</evidence>
<evidence type="ECO:0000256" key="9">
    <source>
        <dbReference type="ARBA" id="ARBA00038478"/>
    </source>
</evidence>
<sequence length="399" mass="44954">MTGYKGNKKIGVLFSGGPAPSANAVISAVSLSFIDKKIPVIGLYYGFEFLELFDPNHRFSLIEDTHYETMNHSISKIRNMKGVYLKTSRANPGKHIKCKEDLQDPEKNEKLRNILLGLDNLGIGYLITIGGDDALKTANFLSLMGLPVIHIPKTIDNDYYGIAWTFGYWSAVQGSKEAILNVKADAESTNSYFIIELMGRKAGWITYASGIVGEAVMSISIEDIDEDILDLDKLADQIVDVIIRRERRQKYYGVICIAESLADKLPDKYRPTEKDRHGNIIYGTAEVGRIIRDLTVEKYKQRTGRNKKIVYKQVGYETRNIAPISFDVVLGSMLGFGAYKLYEKKQFSSMVSVSNDFQVISVPFSELIDNETLRTRLRNVPKGSDFFELKDALSFKMED</sequence>
<dbReference type="PANTHER" id="PTHR43650:SF1">
    <property type="entry name" value="PYROPHOSPHATE--FRUCTOSE 6-PHOSPHATE 1-PHOSPHOTRANSFERASE SUBUNIT BETA 2"/>
    <property type="match status" value="1"/>
</dbReference>
<dbReference type="STRING" id="1817863.A2Y62_10265"/>
<dbReference type="GO" id="GO:0046872">
    <property type="term" value="F:metal ion binding"/>
    <property type="evidence" value="ECO:0007669"/>
    <property type="project" value="UniProtKB-KW"/>
</dbReference>
<evidence type="ECO:0000256" key="7">
    <source>
        <dbReference type="ARBA" id="ARBA00022842"/>
    </source>
</evidence>
<dbReference type="SUPFAM" id="SSF53784">
    <property type="entry name" value="Phosphofructokinase"/>
    <property type="match status" value="1"/>
</dbReference>
<evidence type="ECO:0000256" key="4">
    <source>
        <dbReference type="ARBA" id="ARBA00022679"/>
    </source>
</evidence>
<dbReference type="Gene3D" id="3.40.50.460">
    <property type="entry name" value="Phosphofructokinase domain"/>
    <property type="match status" value="1"/>
</dbReference>
<evidence type="ECO:0000313" key="13">
    <source>
        <dbReference type="Proteomes" id="UP000178943"/>
    </source>
</evidence>
<comment type="cofactor">
    <cofactor evidence="1">
        <name>Mg(2+)</name>
        <dbReference type="ChEBI" id="CHEBI:18420"/>
    </cofactor>
</comment>
<keyword evidence="8" id="KW-0324">Glycolysis</keyword>
<dbReference type="GO" id="GO:0003872">
    <property type="term" value="F:6-phosphofructokinase activity"/>
    <property type="evidence" value="ECO:0007669"/>
    <property type="project" value="InterPro"/>
</dbReference>
<comment type="function">
    <text evidence="2">Catalyzes the phosphorylation of D-fructose 6-phosphate, the first committing step of glycolysis. Uses inorganic phosphate (PPi) as phosphoryl donor instead of ATP like common ATP-dependent phosphofructokinases (ATP-PFKs), which renders the reaction reversible, and can thus function both in glycolysis and gluconeogenesis. Consistently, PPi-PFK can replace the enzymes of both the forward (ATP-PFK) and reverse (fructose-bisphosphatase (FBPase)) reactions.</text>
</comment>
<keyword evidence="5" id="KW-0479">Metal-binding</keyword>
<dbReference type="PANTHER" id="PTHR43650">
    <property type="entry name" value="PYROPHOSPHATE--FRUCTOSE 6-PHOSPHATE 1-PHOSPHOTRANSFERASE"/>
    <property type="match status" value="1"/>
</dbReference>
<evidence type="ECO:0000256" key="6">
    <source>
        <dbReference type="ARBA" id="ARBA00022777"/>
    </source>
</evidence>
<reference evidence="12 13" key="1">
    <citation type="journal article" date="2016" name="Nat. Commun.">
        <title>Thousands of microbial genomes shed light on interconnected biogeochemical processes in an aquifer system.</title>
        <authorList>
            <person name="Anantharaman K."/>
            <person name="Brown C.T."/>
            <person name="Hug L.A."/>
            <person name="Sharon I."/>
            <person name="Castelle C.J."/>
            <person name="Probst A.J."/>
            <person name="Thomas B.C."/>
            <person name="Singh A."/>
            <person name="Wilkins M.J."/>
            <person name="Karaoz U."/>
            <person name="Brodie E.L."/>
            <person name="Williams K.H."/>
            <person name="Hubbard S.S."/>
            <person name="Banfield J.F."/>
        </authorList>
    </citation>
    <scope>NUCLEOTIDE SEQUENCE [LARGE SCALE GENOMIC DNA]</scope>
</reference>
<evidence type="ECO:0000256" key="2">
    <source>
        <dbReference type="ARBA" id="ARBA00003138"/>
    </source>
</evidence>
<evidence type="ECO:0000259" key="11">
    <source>
        <dbReference type="Pfam" id="PF00365"/>
    </source>
</evidence>